<keyword evidence="5" id="KW-1015">Disulfide bond</keyword>
<reference evidence="7" key="2">
    <citation type="submission" date="2025-08" db="UniProtKB">
        <authorList>
            <consortium name="RefSeq"/>
        </authorList>
    </citation>
    <scope>IDENTIFICATION</scope>
    <source>
        <strain evidence="7">J_2021</strain>
        <tissue evidence="7">Erythrocytes</tissue>
    </source>
</reference>
<dbReference type="SUPFAM" id="SSF47266">
    <property type="entry name" value="4-helical cytokines"/>
    <property type="match status" value="1"/>
</dbReference>
<evidence type="ECO:0000256" key="1">
    <source>
        <dbReference type="ARBA" id="ARBA00004613"/>
    </source>
</evidence>
<dbReference type="RefSeq" id="XP_041443744.1">
    <property type="nucleotide sequence ID" value="XM_041587810.1"/>
</dbReference>
<dbReference type="Pfam" id="PF00143">
    <property type="entry name" value="Interferon"/>
    <property type="match status" value="1"/>
</dbReference>
<accession>A0A8J1MPM5</accession>
<name>A0A8J1MPM5_XENLA</name>
<evidence type="ECO:0000256" key="2">
    <source>
        <dbReference type="ARBA" id="ARBA00022514"/>
    </source>
</evidence>
<evidence type="ECO:0000256" key="3">
    <source>
        <dbReference type="ARBA" id="ARBA00022525"/>
    </source>
</evidence>
<dbReference type="Gene3D" id="1.20.1250.10">
    <property type="match status" value="1"/>
</dbReference>
<keyword evidence="6" id="KW-1185">Reference proteome</keyword>
<dbReference type="GO" id="GO:0005126">
    <property type="term" value="F:cytokine receptor binding"/>
    <property type="evidence" value="ECO:0007669"/>
    <property type="project" value="InterPro"/>
</dbReference>
<keyword evidence="3" id="KW-0964">Secreted</keyword>
<dbReference type="InterPro" id="IPR000471">
    <property type="entry name" value="Interferon_alpha/beta/delta"/>
</dbReference>
<dbReference type="KEGG" id="xla:121402081"/>
<evidence type="ECO:0000313" key="6">
    <source>
        <dbReference type="Proteomes" id="UP000186698"/>
    </source>
</evidence>
<evidence type="ECO:0000256" key="4">
    <source>
        <dbReference type="ARBA" id="ARBA00023118"/>
    </source>
</evidence>
<dbReference type="GeneID" id="121402081"/>
<evidence type="ECO:0000313" key="7">
    <source>
        <dbReference type="RefSeq" id="XP_041443744.1"/>
    </source>
</evidence>
<sequence>MVPAMSKAKIDLVAKSIISPTTVIMAQAETQQHQTGLAVKRSSAITMAPAKFQLTKLFVVLVILQQVRPSNSSSPECQWLDKKGEHIDNEILMVLDQLQPKEVIQDDCFDEVPHYGFPNNIHELKAAAMVVHTVYNETVIFYSNFAKTLGLSKKDYEKLLSLLRYVMNNLTPCVTNAEQYKNVTEPISNQYTELENYVQKWGNTACAQIIIWLISNNVQEAVHLSSQMRKMLLMSKTS</sequence>
<comment type="subcellular location">
    <subcellularLocation>
        <location evidence="1">Secreted</location>
    </subcellularLocation>
</comment>
<keyword evidence="4" id="KW-0051">Antiviral defense</keyword>
<keyword evidence="2" id="KW-0202">Cytokine</keyword>
<dbReference type="InterPro" id="IPR009079">
    <property type="entry name" value="4_helix_cytokine-like_core"/>
</dbReference>
<dbReference type="GO" id="GO:0005125">
    <property type="term" value="F:cytokine activity"/>
    <property type="evidence" value="ECO:0007669"/>
    <property type="project" value="UniProtKB-KW"/>
</dbReference>
<dbReference type="Proteomes" id="UP000186698">
    <property type="component" value="Chromosome 3S"/>
</dbReference>
<organism evidence="6 7">
    <name type="scientific">Xenopus laevis</name>
    <name type="common">African clawed frog</name>
    <dbReference type="NCBI Taxonomy" id="8355"/>
    <lineage>
        <taxon>Eukaryota</taxon>
        <taxon>Metazoa</taxon>
        <taxon>Chordata</taxon>
        <taxon>Craniata</taxon>
        <taxon>Vertebrata</taxon>
        <taxon>Euteleostomi</taxon>
        <taxon>Amphibia</taxon>
        <taxon>Batrachia</taxon>
        <taxon>Anura</taxon>
        <taxon>Pipoidea</taxon>
        <taxon>Pipidae</taxon>
        <taxon>Xenopodinae</taxon>
        <taxon>Xenopus</taxon>
        <taxon>Xenopus</taxon>
    </lineage>
</organism>
<protein>
    <submittedName>
        <fullName evidence="7">Uncharacterized protein LOC121402081</fullName>
    </submittedName>
</protein>
<reference evidence="6" key="1">
    <citation type="submission" date="2024-06" db="UniProtKB">
        <authorList>
            <consortium name="RefSeq"/>
        </authorList>
    </citation>
    <scope>NUCLEOTIDE SEQUENCE [LARGE SCALE GENOMIC DNA]</scope>
    <source>
        <strain evidence="6">J_2021</strain>
    </source>
</reference>
<proteinExistence type="predicted"/>
<evidence type="ECO:0000256" key="5">
    <source>
        <dbReference type="ARBA" id="ARBA00023157"/>
    </source>
</evidence>
<gene>
    <name evidence="7" type="primary">LOC121402081</name>
</gene>
<dbReference type="GO" id="GO:0051607">
    <property type="term" value="P:defense response to virus"/>
    <property type="evidence" value="ECO:0007669"/>
    <property type="project" value="UniProtKB-KW"/>
</dbReference>
<dbReference type="GO" id="GO:0005615">
    <property type="term" value="C:extracellular space"/>
    <property type="evidence" value="ECO:0007669"/>
    <property type="project" value="UniProtKB-KW"/>
</dbReference>
<dbReference type="AlphaFoldDB" id="A0A8J1MPM5"/>